<dbReference type="Gene3D" id="1.10.167.10">
    <property type="entry name" value="Regulator of G-protein Signalling 4, domain 2"/>
    <property type="match status" value="1"/>
</dbReference>
<evidence type="ECO:0000313" key="6">
    <source>
        <dbReference type="EMBL" id="KAE8271838.1"/>
    </source>
</evidence>
<feature type="compositionally biased region" description="Basic and acidic residues" evidence="4">
    <location>
        <begin position="204"/>
        <end position="216"/>
    </location>
</feature>
<dbReference type="InterPro" id="IPR035965">
    <property type="entry name" value="PAS-like_dom_sf"/>
</dbReference>
<dbReference type="SUPFAM" id="SSF55785">
    <property type="entry name" value="PYP-like sensor domain (PAS domain)"/>
    <property type="match status" value="1"/>
</dbReference>
<dbReference type="InterPro" id="IPR000014">
    <property type="entry name" value="PAS"/>
</dbReference>
<sequence length="798" mass="88582">MTARFDANAPSSFARPLTPPSINGSRGIASPPPDMPLPSTPTPSTRKSSRSNLKDRAISMTSPRSTVMTFQRSRDSFGNELGVAASRRGTDSNIPREEDEHTSSFEDYDDDDQDGFLDDETERQPHTRPDLHRLATSEVPHGFPAPPTRAPSALNSAAMDSRNFVPSRLRQNGSSQTHTSLTPRDSARNSRKQRHEPQEYSYLEDGRDPMASERRSRPPSVNSTASSAAADFYRRTYAKTDLNFWEPSSRVANGSRVNHGPISNLPDWASLRGTDLTSHPVSHVQQDVEYSIMRLISPAVFEQFLSDPLGRHRFREYLNTFEDGANDLDFALDVQEHMRAFANLRQGSEAIHTVYVRDPENRVDLPSDLNAGLLTSLRATHALQHQLEGVHSHLVQTMFNSAFQRFIRASITEYSRVRLGALATNDNGDGLGAAFVLTNPRLRDHPIVLVSPAFCELTGYPQEAILQRNCRFLQGPSTSPASVQRIRDSLNTGSPSIELLLNYKRNGEPFWNLLCIIPLRDAKGRVQYFVGGQVNVTGALTTEGLSFLLGGGRSYENLPDPETTRLYGVEASPTLLKYYLSTDLPSDQKKGAKSDTSSLRHLNAHAAGSQLFYDNPRNTPTSDSASHGMNKNSSGGLMKRLWSRRQDTQLSQSLGRTAESEARRGAATIEEHMDDFAATYSRLALIKKDKREILFVTSSLLEYFDFPVSTPQQLYQSPLLHLDLLSLICGEDRNDTKRLRNEVQVAIRTGKTLKIAVSIRQPPRGLFGSSAVRKNAVLHVSPLRDVENNPSAAIVVFA</sequence>
<evidence type="ECO:0000256" key="1">
    <source>
        <dbReference type="ARBA" id="ARBA00022630"/>
    </source>
</evidence>
<dbReference type="InterPro" id="IPR016137">
    <property type="entry name" value="RGS"/>
</dbReference>
<keyword evidence="7" id="KW-1185">Reference proteome</keyword>
<name>A0A8X7NEZ7_9BASI</name>
<feature type="compositionally biased region" description="Pro residues" evidence="4">
    <location>
        <begin position="30"/>
        <end position="41"/>
    </location>
</feature>
<protein>
    <recommendedName>
        <fullName evidence="5">RGS domain-containing protein</fullName>
    </recommendedName>
</protein>
<organism evidence="6 7">
    <name type="scientific">Tilletia walkeri</name>
    <dbReference type="NCBI Taxonomy" id="117179"/>
    <lineage>
        <taxon>Eukaryota</taxon>
        <taxon>Fungi</taxon>
        <taxon>Dikarya</taxon>
        <taxon>Basidiomycota</taxon>
        <taxon>Ustilaginomycotina</taxon>
        <taxon>Exobasidiomycetes</taxon>
        <taxon>Tilletiales</taxon>
        <taxon>Tilletiaceae</taxon>
        <taxon>Tilletia</taxon>
    </lineage>
</organism>
<dbReference type="InterPro" id="IPR036305">
    <property type="entry name" value="RGS_sf"/>
</dbReference>
<reference evidence="6" key="1">
    <citation type="submission" date="2016-04" db="EMBL/GenBank/DDBJ databases">
        <authorList>
            <person name="Nguyen H.D."/>
            <person name="Samba Siva P."/>
            <person name="Cullis J."/>
            <person name="Levesque C.A."/>
            <person name="Hambleton S."/>
        </authorList>
    </citation>
    <scope>NUCLEOTIDE SEQUENCE</scope>
    <source>
        <strain evidence="6">DAOMC 236422</strain>
    </source>
</reference>
<feature type="compositionally biased region" description="Polar residues" evidence="4">
    <location>
        <begin position="59"/>
        <end position="71"/>
    </location>
</feature>
<evidence type="ECO:0000256" key="2">
    <source>
        <dbReference type="ARBA" id="ARBA00022643"/>
    </source>
</evidence>
<dbReference type="Gene3D" id="3.30.450.20">
    <property type="entry name" value="PAS domain"/>
    <property type="match status" value="1"/>
</dbReference>
<dbReference type="GO" id="GO:0005634">
    <property type="term" value="C:nucleus"/>
    <property type="evidence" value="ECO:0007669"/>
    <property type="project" value="TreeGrafter"/>
</dbReference>
<dbReference type="EMBL" id="LWDG02000009">
    <property type="protein sequence ID" value="KAE8271838.1"/>
    <property type="molecule type" value="Genomic_DNA"/>
</dbReference>
<dbReference type="PANTHER" id="PTHR47429">
    <property type="entry name" value="PROTEIN TWIN LOV 1"/>
    <property type="match status" value="1"/>
</dbReference>
<evidence type="ECO:0000256" key="3">
    <source>
        <dbReference type="ARBA" id="ARBA00022991"/>
    </source>
</evidence>
<evidence type="ECO:0000256" key="4">
    <source>
        <dbReference type="SAM" id="MobiDB-lite"/>
    </source>
</evidence>
<dbReference type="AlphaFoldDB" id="A0A8X7NEZ7"/>
<reference evidence="6" key="2">
    <citation type="journal article" date="2019" name="IMA Fungus">
        <title>Genome sequencing and comparison of five Tilletia species to identify candidate genes for the detection of regulated species infecting wheat.</title>
        <authorList>
            <person name="Nguyen H.D.T."/>
            <person name="Sultana T."/>
            <person name="Kesanakurti P."/>
            <person name="Hambleton S."/>
        </authorList>
    </citation>
    <scope>NUCLEOTIDE SEQUENCE</scope>
    <source>
        <strain evidence="6">DAOMC 236422</strain>
    </source>
</reference>
<feature type="compositionally biased region" description="Polar residues" evidence="4">
    <location>
        <begin position="616"/>
        <end position="633"/>
    </location>
</feature>
<dbReference type="Pfam" id="PF13426">
    <property type="entry name" value="PAS_9"/>
    <property type="match status" value="1"/>
</dbReference>
<feature type="compositionally biased region" description="Polar residues" evidence="4">
    <location>
        <begin position="169"/>
        <end position="183"/>
    </location>
</feature>
<gene>
    <name evidence="6" type="ORF">A4X09_0g494</name>
</gene>
<dbReference type="InterPro" id="IPR044926">
    <property type="entry name" value="RGS_subdomain_2"/>
</dbReference>
<comment type="caution">
    <text evidence="6">The sequence shown here is derived from an EMBL/GenBank/DDBJ whole genome shotgun (WGS) entry which is preliminary data.</text>
</comment>
<keyword evidence="3" id="KW-0157">Chromophore</keyword>
<keyword evidence="1" id="KW-0285">Flavoprotein</keyword>
<dbReference type="SUPFAM" id="SSF48097">
    <property type="entry name" value="Regulator of G-protein signaling, RGS"/>
    <property type="match status" value="1"/>
</dbReference>
<feature type="compositionally biased region" description="Basic and acidic residues" evidence="4">
    <location>
        <begin position="122"/>
        <end position="135"/>
    </location>
</feature>
<proteinExistence type="predicted"/>
<feature type="compositionally biased region" description="Basic and acidic residues" evidence="4">
    <location>
        <begin position="88"/>
        <end position="104"/>
    </location>
</feature>
<dbReference type="PANTHER" id="PTHR47429:SF2">
    <property type="entry name" value="PROTEIN TWIN LOV 1"/>
    <property type="match status" value="1"/>
</dbReference>
<feature type="region of interest" description="Disordered" evidence="4">
    <location>
        <begin position="610"/>
        <end position="633"/>
    </location>
</feature>
<dbReference type="PROSITE" id="PS50132">
    <property type="entry name" value="RGS"/>
    <property type="match status" value="1"/>
</dbReference>
<feature type="region of interest" description="Disordered" evidence="4">
    <location>
        <begin position="167"/>
        <end position="227"/>
    </location>
</feature>
<dbReference type="NCBIfam" id="TIGR00229">
    <property type="entry name" value="sensory_box"/>
    <property type="match status" value="1"/>
</dbReference>
<evidence type="ECO:0000313" key="7">
    <source>
        <dbReference type="Proteomes" id="UP000078113"/>
    </source>
</evidence>
<keyword evidence="2" id="KW-0288">FMN</keyword>
<dbReference type="CDD" id="cd00130">
    <property type="entry name" value="PAS"/>
    <property type="match status" value="1"/>
</dbReference>
<dbReference type="Proteomes" id="UP000078113">
    <property type="component" value="Unassembled WGS sequence"/>
</dbReference>
<feature type="region of interest" description="Disordered" evidence="4">
    <location>
        <begin position="1"/>
        <end position="154"/>
    </location>
</feature>
<accession>A0A8X7NEZ7</accession>
<feature type="compositionally biased region" description="Acidic residues" evidence="4">
    <location>
        <begin position="106"/>
        <end position="121"/>
    </location>
</feature>
<dbReference type="Pfam" id="PF00615">
    <property type="entry name" value="RGS"/>
    <property type="match status" value="1"/>
</dbReference>
<evidence type="ECO:0000259" key="5">
    <source>
        <dbReference type="PROSITE" id="PS50132"/>
    </source>
</evidence>
<feature type="domain" description="RGS" evidence="5">
    <location>
        <begin position="300"/>
        <end position="336"/>
    </location>
</feature>